<comment type="caution">
    <text evidence="1">The sequence shown here is derived from an EMBL/GenBank/DDBJ whole genome shotgun (WGS) entry which is preliminary data.</text>
</comment>
<evidence type="ECO:0000313" key="2">
    <source>
        <dbReference type="Proteomes" id="UP000823775"/>
    </source>
</evidence>
<dbReference type="EMBL" id="JACEIK010002611">
    <property type="protein sequence ID" value="MCD9638064.1"/>
    <property type="molecule type" value="Genomic_DNA"/>
</dbReference>
<keyword evidence="2" id="KW-1185">Reference proteome</keyword>
<accession>A0ABS8UVN2</accession>
<dbReference type="Proteomes" id="UP000823775">
    <property type="component" value="Unassembled WGS sequence"/>
</dbReference>
<evidence type="ECO:0000313" key="1">
    <source>
        <dbReference type="EMBL" id="MCD9638064.1"/>
    </source>
</evidence>
<organism evidence="1 2">
    <name type="scientific">Datura stramonium</name>
    <name type="common">Jimsonweed</name>
    <name type="synonym">Common thornapple</name>
    <dbReference type="NCBI Taxonomy" id="4076"/>
    <lineage>
        <taxon>Eukaryota</taxon>
        <taxon>Viridiplantae</taxon>
        <taxon>Streptophyta</taxon>
        <taxon>Embryophyta</taxon>
        <taxon>Tracheophyta</taxon>
        <taxon>Spermatophyta</taxon>
        <taxon>Magnoliopsida</taxon>
        <taxon>eudicotyledons</taxon>
        <taxon>Gunneridae</taxon>
        <taxon>Pentapetalae</taxon>
        <taxon>asterids</taxon>
        <taxon>lamiids</taxon>
        <taxon>Solanales</taxon>
        <taxon>Solanaceae</taxon>
        <taxon>Solanoideae</taxon>
        <taxon>Datureae</taxon>
        <taxon>Datura</taxon>
    </lineage>
</organism>
<sequence>MELLEMLTRKMMETKVWSVNIIGIVEGMEKIDDEVYFLNDEKESIMANYGMGSCSNHQEASKSYWRQGYRNQVRNYECAADLGDQEREESINSKIEIMLKRILERVVSTD</sequence>
<protein>
    <submittedName>
        <fullName evidence="1">Uncharacterized protein</fullName>
    </submittedName>
</protein>
<name>A0ABS8UVN2_DATST</name>
<gene>
    <name evidence="1" type="ORF">HAX54_021769</name>
</gene>
<reference evidence="1 2" key="1">
    <citation type="journal article" date="2021" name="BMC Genomics">
        <title>Datura genome reveals duplications of psychoactive alkaloid biosynthetic genes and high mutation rate following tissue culture.</title>
        <authorList>
            <person name="Rajewski A."/>
            <person name="Carter-House D."/>
            <person name="Stajich J."/>
            <person name="Litt A."/>
        </authorList>
    </citation>
    <scope>NUCLEOTIDE SEQUENCE [LARGE SCALE GENOMIC DNA]</scope>
    <source>
        <strain evidence="1">AR-01</strain>
    </source>
</reference>
<proteinExistence type="predicted"/>